<organism evidence="6 7">
    <name type="scientific">Polyplax serrata</name>
    <name type="common">Common mouse louse</name>
    <dbReference type="NCBI Taxonomy" id="468196"/>
    <lineage>
        <taxon>Eukaryota</taxon>
        <taxon>Metazoa</taxon>
        <taxon>Ecdysozoa</taxon>
        <taxon>Arthropoda</taxon>
        <taxon>Hexapoda</taxon>
        <taxon>Insecta</taxon>
        <taxon>Pterygota</taxon>
        <taxon>Neoptera</taxon>
        <taxon>Paraneoptera</taxon>
        <taxon>Psocodea</taxon>
        <taxon>Troctomorpha</taxon>
        <taxon>Phthiraptera</taxon>
        <taxon>Anoplura</taxon>
        <taxon>Polyplacidae</taxon>
        <taxon>Polyplax</taxon>
    </lineage>
</organism>
<dbReference type="SUPFAM" id="SSF47113">
    <property type="entry name" value="Histone-fold"/>
    <property type="match status" value="1"/>
</dbReference>
<feature type="compositionally biased region" description="Polar residues" evidence="4">
    <location>
        <begin position="659"/>
        <end position="671"/>
    </location>
</feature>
<name>A0AAN8PD94_POLSC</name>
<evidence type="ECO:0000256" key="4">
    <source>
        <dbReference type="SAM" id="MobiDB-lite"/>
    </source>
</evidence>
<sequence length="1760" mass="196184">MKVISPSRDLWNISFFSHSHSFPFFSGIRSNGYSVDVECRSENVRRTNRRDGRLDCGVGHIENRFFMREPGGMMPVREKLKHGKECKCCICKELGCVAWDTNVVLSGKSIHIKDNFILKARDSWRWEPDGCSKRPGGKSVEQPYISYQTSTSTPVKPQPIEHTVTSIATQRSLLQGNHSTSPNPSTFVTNNTPIFQSNNKYIEKDNYQVENKTKLSLPPEPERIRLKTPEKSFSNEKLSEKNARLRLSQEGLYDRNYKIHNERLCLSSERLNQGYGEKNDERKYQSIFINDQNRNNLIDVDIVSKEKSLSSSNFKNDQIKERSFRSQENLNCKSQQKNKNSPTFQEQKEKFLQEIKEKANGFSEKHLKNVKNDSEKFQKSPILKDVKDKRSTVLPRRNVNNFLAVKNIPENFSPGPQLVPERDLNSGPLRNCEVDFFVGSQFAPGSFSQKVDDLDLKHDEYFHTPTSRESSDSLREPNKDDIKVKQDQSQLRSGNETKCNRLDGKPDIINRSRGESHIENNYENVDVPRNAQNYENEVREKVLYPKKEQKLPEKCYNQVKKDSNPDLKADESVILIPSDFDNSNQKNLVVKPLTPNVRSPNANSSRHSTRSQPVKSHTGLKTVGGSSQDKSNSFGDLQVKQVEGSPVKDGSGKSGSSVTHNKSVPQANKQGKNLGGSKVVSSRPGNAVPGSNSSTRSQRLPHRHVSEQELRLIQRRQDAGSSSDETRSSGHASMSDTLSSSPGLTERHQHLLRSPLNSVPEDEKLSGSLSPSQSLAQSTTQTPQGPGKGRGKNQQNRNRHRATPAKLVPAGPGLEDIKLAIQQLTLKSGGYSTSTYSSQSGSESSEPAVRRLMRHSSLETINTNVTTADEFMWVDSHNRLVEVQQLPWSNHCVYRVLASGRTKDICQRVSMETIPRLSYLLQRALVRIAREAQRLSKNLGFCSKQEISSALKITLCPALSDSCTKACLRSAAMFAVSGDQMRQSKSNRAGLQLSVGRFHRWMVDVRIAKFIHEYAAVYFAAGMENLLEELVMQCMPNDSETMLTSTILEHAIANNGDLWGLLQPYAHLNAGRVASGALAMPRWDSMSSVSTESTHTSSKNSSKSLQQSLVTTCVGSTDQLRQLVNKITTLQLNRQVVSWSLSAINTLFYFMRCSQLEHGDHQIQELVYERTYVVLPPLVEWVRVSSAHAEHRHSSVIDQDDVMQAARLLLPGVDCPVRQLGQEEGGFESDCARKVKIEAAFKMLTSGRAELIPHAVSLLPTSKLNCVNEAGLTALMLSCCRGDVAAVKCLLDAGADPNVETPAVPHVETQYWTALCYTAVQGNITLARLLLDRGAYVEGGVKPSEDRCTLTPLQLAAASSNTEMVSLLLAHGGNACLSTLHKDSLCYSGAAQKGSPCPIAVAAAHGHRATLHKLLSHPLSPHSNEVLSLEEILAEGSTQERPTVSHKTQIKALQEAMYHSSESGHLDITLDLRQLGVTWTLHCWMTSLSTATDLHLDSVMDNLLQDFLSAWPDDYSSQIVDECLPLLFNIFRYTKKEGTTLLLADIFSTCYGWEEMSAIESATSTPTARIDPKFVNNPELSDVQFRVEGKVIYAHKIVLVTSSPRFKNMLSSKLCEGSPPVVQINDIRYNIFKLVMQYLYEGGTESLDVSNSDVLELMAAANFFQLDGLLKYTEARAAAMVDVDNIVSMYIHAKVYNAVQLLEHCQGFLLQNMVALLTYDDSVKRLLFGKKIHSHDVLGGLMTTLQTRIKARSKRSKSAI</sequence>
<keyword evidence="2 3" id="KW-0040">ANK repeat</keyword>
<dbReference type="Gene3D" id="1.10.20.10">
    <property type="entry name" value="Histone, subunit A"/>
    <property type="match status" value="1"/>
</dbReference>
<protein>
    <recommendedName>
        <fullName evidence="5">BTB domain-containing protein</fullName>
    </recommendedName>
</protein>
<evidence type="ECO:0000259" key="5">
    <source>
        <dbReference type="PROSITE" id="PS50097"/>
    </source>
</evidence>
<dbReference type="CDD" id="cd22913">
    <property type="entry name" value="HFD_ABTB2-like"/>
    <property type="match status" value="1"/>
</dbReference>
<feature type="compositionally biased region" description="Polar residues" evidence="4">
    <location>
        <begin position="487"/>
        <end position="497"/>
    </location>
</feature>
<dbReference type="InterPro" id="IPR059008">
    <property type="entry name" value="ABTB2/3_histone"/>
</dbReference>
<dbReference type="Proteomes" id="UP001372834">
    <property type="component" value="Unassembled WGS sequence"/>
</dbReference>
<dbReference type="PANTHER" id="PTHR46071">
    <property type="entry name" value="ANKYRIN REPEAT AND BTB/POZ DOMAIN-CONTAINING"/>
    <property type="match status" value="1"/>
</dbReference>
<feature type="domain" description="BTB" evidence="5">
    <location>
        <begin position="1581"/>
        <end position="1648"/>
    </location>
</feature>
<dbReference type="InterPro" id="IPR036770">
    <property type="entry name" value="Ankyrin_rpt-contain_sf"/>
</dbReference>
<dbReference type="GO" id="GO:0046982">
    <property type="term" value="F:protein heterodimerization activity"/>
    <property type="evidence" value="ECO:0007669"/>
    <property type="project" value="InterPro"/>
</dbReference>
<feature type="compositionally biased region" description="Polar residues" evidence="4">
    <location>
        <begin position="596"/>
        <end position="615"/>
    </location>
</feature>
<dbReference type="EMBL" id="JAWJWE010000040">
    <property type="protein sequence ID" value="KAK6619517.1"/>
    <property type="molecule type" value="Genomic_DNA"/>
</dbReference>
<dbReference type="InterPro" id="IPR052089">
    <property type="entry name" value="Ankyrin-BTB/POZ_domain"/>
</dbReference>
<feature type="compositionally biased region" description="Polar residues" evidence="4">
    <location>
        <begin position="679"/>
        <end position="698"/>
    </location>
</feature>
<evidence type="ECO:0000313" key="7">
    <source>
        <dbReference type="Proteomes" id="UP001372834"/>
    </source>
</evidence>
<dbReference type="CDD" id="cd18297">
    <property type="entry name" value="BTB_POZ_ABTB2-like"/>
    <property type="match status" value="1"/>
</dbReference>
<dbReference type="InterPro" id="IPR002110">
    <property type="entry name" value="Ankyrin_rpt"/>
</dbReference>
<evidence type="ECO:0000256" key="3">
    <source>
        <dbReference type="PROSITE-ProRule" id="PRU00023"/>
    </source>
</evidence>
<evidence type="ECO:0000313" key="6">
    <source>
        <dbReference type="EMBL" id="KAK6619517.1"/>
    </source>
</evidence>
<dbReference type="PROSITE" id="PS50297">
    <property type="entry name" value="ANK_REP_REGION"/>
    <property type="match status" value="1"/>
</dbReference>
<evidence type="ECO:0000256" key="2">
    <source>
        <dbReference type="ARBA" id="ARBA00023043"/>
    </source>
</evidence>
<feature type="region of interest" description="Disordered" evidence="4">
    <location>
        <begin position="582"/>
        <end position="746"/>
    </location>
</feature>
<feature type="compositionally biased region" description="Basic and acidic residues" evidence="4">
    <location>
        <begin position="469"/>
        <end position="486"/>
    </location>
</feature>
<dbReference type="Pfam" id="PF12796">
    <property type="entry name" value="Ank_2"/>
    <property type="match status" value="1"/>
</dbReference>
<comment type="caution">
    <text evidence="6">The sequence shown here is derived from an EMBL/GenBank/DDBJ whole genome shotgun (WGS) entry which is preliminary data.</text>
</comment>
<dbReference type="Pfam" id="PF00023">
    <property type="entry name" value="Ank"/>
    <property type="match status" value="1"/>
</dbReference>
<feature type="repeat" description="ANK" evidence="3">
    <location>
        <begin position="1270"/>
        <end position="1302"/>
    </location>
</feature>
<feature type="compositionally biased region" description="Polar residues" evidence="4">
    <location>
        <begin position="624"/>
        <end position="635"/>
    </location>
</feature>
<dbReference type="CDD" id="cd18491">
    <property type="entry name" value="BACK_ABTB2_like"/>
    <property type="match status" value="1"/>
</dbReference>
<dbReference type="SUPFAM" id="SSF48403">
    <property type="entry name" value="Ankyrin repeat"/>
    <property type="match status" value="1"/>
</dbReference>
<dbReference type="FunFam" id="3.30.710.10:FF:000030">
    <property type="entry name" value="Ankyrin repeat and BTB/POZ domain-containing protein BTBD11"/>
    <property type="match status" value="1"/>
</dbReference>
<reference evidence="6 7" key="1">
    <citation type="submission" date="2023-10" db="EMBL/GenBank/DDBJ databases">
        <title>Genomes of two closely related lineages of the louse Polyplax serrata with different host specificities.</title>
        <authorList>
            <person name="Martinu J."/>
            <person name="Tarabai H."/>
            <person name="Stefka J."/>
            <person name="Hypsa V."/>
        </authorList>
    </citation>
    <scope>NUCLEOTIDE SEQUENCE [LARGE SCALE GENOMIC DNA]</scope>
    <source>
        <strain evidence="6">HR10_N</strain>
    </source>
</reference>
<feature type="region of interest" description="Disordered" evidence="4">
    <location>
        <begin position="463"/>
        <end position="531"/>
    </location>
</feature>
<keyword evidence="1" id="KW-0677">Repeat</keyword>
<dbReference type="SUPFAM" id="SSF54695">
    <property type="entry name" value="POZ domain"/>
    <property type="match status" value="1"/>
</dbReference>
<dbReference type="Gene3D" id="1.25.40.20">
    <property type="entry name" value="Ankyrin repeat-containing domain"/>
    <property type="match status" value="1"/>
</dbReference>
<dbReference type="Pfam" id="PF26281">
    <property type="entry name" value="Histone_ABTB"/>
    <property type="match status" value="1"/>
</dbReference>
<dbReference type="InterPro" id="IPR009072">
    <property type="entry name" value="Histone-fold"/>
</dbReference>
<dbReference type="SMART" id="SM00248">
    <property type="entry name" value="ANK"/>
    <property type="match status" value="4"/>
</dbReference>
<feature type="compositionally biased region" description="Low complexity" evidence="4">
    <location>
        <begin position="644"/>
        <end position="658"/>
    </location>
</feature>
<feature type="compositionally biased region" description="Basic and acidic residues" evidence="4">
    <location>
        <begin position="498"/>
        <end position="520"/>
    </location>
</feature>
<feature type="region of interest" description="Disordered" evidence="4">
    <location>
        <begin position="311"/>
        <end position="345"/>
    </location>
</feature>
<dbReference type="PROSITE" id="PS50097">
    <property type="entry name" value="BTB"/>
    <property type="match status" value="1"/>
</dbReference>
<dbReference type="Pfam" id="PF00651">
    <property type="entry name" value="BTB"/>
    <property type="match status" value="1"/>
</dbReference>
<dbReference type="Gene3D" id="3.30.710.10">
    <property type="entry name" value="Potassium Channel Kv1.1, Chain A"/>
    <property type="match status" value="1"/>
</dbReference>
<dbReference type="PANTHER" id="PTHR46071:SF2">
    <property type="entry name" value="ANKYRIN REPEAT AND BTB_POZ DOMAIN-CONTAINING PROTEIN 2-LIKE PROTEIN"/>
    <property type="match status" value="1"/>
</dbReference>
<feature type="compositionally biased region" description="Polar residues" evidence="4">
    <location>
        <begin position="729"/>
        <end position="743"/>
    </location>
</feature>
<feature type="compositionally biased region" description="Polar residues" evidence="4">
    <location>
        <begin position="767"/>
        <end position="784"/>
    </location>
</feature>
<feature type="compositionally biased region" description="Basic and acidic residues" evidence="4">
    <location>
        <begin position="704"/>
        <end position="728"/>
    </location>
</feature>
<dbReference type="SMART" id="SM00225">
    <property type="entry name" value="BTB"/>
    <property type="match status" value="1"/>
</dbReference>
<feature type="region of interest" description="Disordered" evidence="4">
    <location>
        <begin position="758"/>
        <end position="811"/>
    </location>
</feature>
<dbReference type="PROSITE" id="PS50088">
    <property type="entry name" value="ANK_REPEAT"/>
    <property type="match status" value="1"/>
</dbReference>
<accession>A0AAN8PD94</accession>
<dbReference type="InterPro" id="IPR011333">
    <property type="entry name" value="SKP1/BTB/POZ_sf"/>
</dbReference>
<feature type="compositionally biased region" description="Polar residues" evidence="4">
    <location>
        <begin position="326"/>
        <end position="345"/>
    </location>
</feature>
<gene>
    <name evidence="6" type="ORF">RUM43_012274</name>
</gene>
<evidence type="ECO:0000256" key="1">
    <source>
        <dbReference type="ARBA" id="ARBA00022737"/>
    </source>
</evidence>
<proteinExistence type="predicted"/>
<dbReference type="InterPro" id="IPR000210">
    <property type="entry name" value="BTB/POZ_dom"/>
</dbReference>